<gene>
    <name evidence="1" type="ORF">E3C22_09105</name>
</gene>
<dbReference type="CDD" id="cd10928">
    <property type="entry name" value="CE4_u4"/>
    <property type="match status" value="1"/>
</dbReference>
<proteinExistence type="predicted"/>
<dbReference type="InterPro" id="IPR011330">
    <property type="entry name" value="Glyco_hydro/deAcase_b/a-brl"/>
</dbReference>
<reference evidence="1 2" key="1">
    <citation type="submission" date="2019-03" db="EMBL/GenBank/DDBJ databases">
        <title>Jiella endophytica sp. nov., a novel endophytic bacterium isolated from root of Ficus microcarpa Linn. f.</title>
        <authorList>
            <person name="Tuo L."/>
        </authorList>
    </citation>
    <scope>NUCLEOTIDE SEQUENCE [LARGE SCALE GENOMIC DNA]</scope>
    <source>
        <strain evidence="1 2">CBS5Q-3</strain>
    </source>
</reference>
<dbReference type="Proteomes" id="UP000298179">
    <property type="component" value="Unassembled WGS sequence"/>
</dbReference>
<dbReference type="GO" id="GO:0005975">
    <property type="term" value="P:carbohydrate metabolic process"/>
    <property type="evidence" value="ECO:0007669"/>
    <property type="project" value="InterPro"/>
</dbReference>
<organism evidence="1 2">
    <name type="scientific">Jiella endophytica</name>
    <dbReference type="NCBI Taxonomy" id="2558362"/>
    <lineage>
        <taxon>Bacteria</taxon>
        <taxon>Pseudomonadati</taxon>
        <taxon>Pseudomonadota</taxon>
        <taxon>Alphaproteobacteria</taxon>
        <taxon>Hyphomicrobiales</taxon>
        <taxon>Aurantimonadaceae</taxon>
        <taxon>Jiella</taxon>
    </lineage>
</organism>
<sequence>MSATDFPLSSRALDRLAAEGRSIAFWWRDDDARVPTPALDRLTGLARHHDLPLALAVIPDGAGPALAEHLAGDGRLSILLHGHSHANHAPANEKRAEFGDHRPGDAMAAEIAAGRAKLENLFGGCFMPVFVPPWNRIGETARFLLPTLGLPVLSVYGRARPPLAGQPFELNTHLDIMDWRAMGGLSLEEADERLSKLIEARADVTLDNGAGPEPVGVLTHHLQHDKAAWSLIEVLFDRLASHSAVSWPDLKDLLPTHCGQSLILPS</sequence>
<dbReference type="Gene3D" id="3.20.20.370">
    <property type="entry name" value="Glycoside hydrolase/deacetylase"/>
    <property type="match status" value="1"/>
</dbReference>
<dbReference type="OrthoDB" id="6086702at2"/>
<name>A0A4Y8RQ71_9HYPH</name>
<dbReference type="AlphaFoldDB" id="A0A4Y8RQ71"/>
<dbReference type="RefSeq" id="WP_134761664.1">
    <property type="nucleotide sequence ID" value="NZ_SOZD01000002.1"/>
</dbReference>
<accession>A0A4Y8RQ71</accession>
<keyword evidence="2" id="KW-1185">Reference proteome</keyword>
<evidence type="ECO:0000313" key="1">
    <source>
        <dbReference type="EMBL" id="TFF25496.1"/>
    </source>
</evidence>
<comment type="caution">
    <text evidence="1">The sequence shown here is derived from an EMBL/GenBank/DDBJ whole genome shotgun (WGS) entry which is preliminary data.</text>
</comment>
<dbReference type="EMBL" id="SOZD01000002">
    <property type="protein sequence ID" value="TFF25496.1"/>
    <property type="molecule type" value="Genomic_DNA"/>
</dbReference>
<dbReference type="SUPFAM" id="SSF88713">
    <property type="entry name" value="Glycoside hydrolase/deacetylase"/>
    <property type="match status" value="1"/>
</dbReference>
<protein>
    <submittedName>
        <fullName evidence="1">Polysaccharide deacetylase</fullName>
    </submittedName>
</protein>
<evidence type="ECO:0000313" key="2">
    <source>
        <dbReference type="Proteomes" id="UP000298179"/>
    </source>
</evidence>
<dbReference type="InterPro" id="IPR049591">
    <property type="entry name" value="CE4_u4-like"/>
</dbReference>